<dbReference type="PANTHER" id="PTHR46331">
    <property type="entry name" value="VALACYCLOVIR HYDROLASE"/>
    <property type="match status" value="1"/>
</dbReference>
<dbReference type="EMBL" id="OC904787">
    <property type="protein sequence ID" value="CAD7650075.1"/>
    <property type="molecule type" value="Genomic_DNA"/>
</dbReference>
<feature type="non-terminal residue" evidence="1">
    <location>
        <position position="74"/>
    </location>
</feature>
<evidence type="ECO:0000313" key="1">
    <source>
        <dbReference type="EMBL" id="CAD7650075.1"/>
    </source>
</evidence>
<organism evidence="1">
    <name type="scientific">Medioppia subpectinata</name>
    <dbReference type="NCBI Taxonomy" id="1979941"/>
    <lineage>
        <taxon>Eukaryota</taxon>
        <taxon>Metazoa</taxon>
        <taxon>Ecdysozoa</taxon>
        <taxon>Arthropoda</taxon>
        <taxon>Chelicerata</taxon>
        <taxon>Arachnida</taxon>
        <taxon>Acari</taxon>
        <taxon>Acariformes</taxon>
        <taxon>Sarcoptiformes</taxon>
        <taxon>Oribatida</taxon>
        <taxon>Brachypylina</taxon>
        <taxon>Oppioidea</taxon>
        <taxon>Oppiidae</taxon>
        <taxon>Medioppia</taxon>
    </lineage>
</organism>
<name>A0A7R9LY46_9ACAR</name>
<dbReference type="EMBL" id="CAJPIZ010050212">
    <property type="protein sequence ID" value="CAG2122741.1"/>
    <property type="molecule type" value="Genomic_DNA"/>
</dbReference>
<dbReference type="GO" id="GO:0017171">
    <property type="term" value="F:serine hydrolase activity"/>
    <property type="evidence" value="ECO:0007669"/>
    <property type="project" value="TreeGrafter"/>
</dbReference>
<dbReference type="InterPro" id="IPR029058">
    <property type="entry name" value="AB_hydrolase_fold"/>
</dbReference>
<proteinExistence type="predicted"/>
<protein>
    <recommendedName>
        <fullName evidence="3">Alpha/beta hydrolase</fullName>
    </recommendedName>
</protein>
<dbReference type="Gene3D" id="3.40.50.1820">
    <property type="entry name" value="alpha/beta hydrolase"/>
    <property type="match status" value="1"/>
</dbReference>
<dbReference type="OrthoDB" id="19657at2759"/>
<evidence type="ECO:0000313" key="2">
    <source>
        <dbReference type="Proteomes" id="UP000759131"/>
    </source>
</evidence>
<dbReference type="PANTHER" id="PTHR46331:SF2">
    <property type="entry name" value="VALACYCLOVIR HYDROLASE"/>
    <property type="match status" value="1"/>
</dbReference>
<dbReference type="Proteomes" id="UP000759131">
    <property type="component" value="Unassembled WGS sequence"/>
</dbReference>
<keyword evidence="2" id="KW-1185">Reference proteome</keyword>
<dbReference type="SUPFAM" id="SSF53474">
    <property type="entry name" value="alpha/beta-Hydrolases"/>
    <property type="match status" value="1"/>
</dbReference>
<dbReference type="AlphaFoldDB" id="A0A7R9LY46"/>
<reference evidence="1" key="1">
    <citation type="submission" date="2020-11" db="EMBL/GenBank/DDBJ databases">
        <authorList>
            <person name="Tran Van P."/>
        </authorList>
    </citation>
    <scope>NUCLEOTIDE SEQUENCE</scope>
</reference>
<accession>A0A7R9LY46</accession>
<evidence type="ECO:0008006" key="3">
    <source>
        <dbReference type="Google" id="ProtNLM"/>
    </source>
</evidence>
<sequence length="74" mass="8262">MSEISIESGRIEIDGRNLYYERAGTGEHVVLLLPGVLGTVQIEFKHQFQGFDLSAFTLVSWDPPGFGLSRPPER</sequence>
<gene>
    <name evidence="1" type="ORF">OSB1V03_LOCUS22686</name>
</gene>